<evidence type="ECO:0000256" key="8">
    <source>
        <dbReference type="ARBA" id="ARBA00023006"/>
    </source>
</evidence>
<dbReference type="GO" id="GO:0019779">
    <property type="term" value="F:Atg8 activating enzyme activity"/>
    <property type="evidence" value="ECO:0007669"/>
    <property type="project" value="TreeGrafter"/>
</dbReference>
<comment type="subunit">
    <text evidence="2 10">Homodimer.</text>
</comment>
<gene>
    <name evidence="13" type="ORF">BN9_049640</name>
</gene>
<dbReference type="FunFam" id="3.40.50.720:FF:000395">
    <property type="entry name" value="ubiquitin-like modifier-activating enzyme ATG7"/>
    <property type="match status" value="1"/>
</dbReference>
<dbReference type="InterPro" id="IPR045886">
    <property type="entry name" value="ThiF/MoeB/HesA"/>
</dbReference>
<dbReference type="Gene3D" id="3.40.50.720">
    <property type="entry name" value="NAD(P)-binding Rossmann-like Domain"/>
    <property type="match status" value="1"/>
</dbReference>
<feature type="domain" description="Ubiquitin-like modifier-activating enzyme Atg7 N-terminal" evidence="12">
    <location>
        <begin position="9"/>
        <end position="374"/>
    </location>
</feature>
<comment type="caution">
    <text evidence="13">The sequence shown here is derived from an EMBL/GenBank/DDBJ whole genome shotgun (WGS) entry which is preliminary data.</text>
</comment>
<dbReference type="NCBIfam" id="TIGR01381">
    <property type="entry name" value="E1_like_apg7"/>
    <property type="match status" value="1"/>
</dbReference>
<dbReference type="Pfam" id="PF16420">
    <property type="entry name" value="ATG7_N"/>
    <property type="match status" value="1"/>
</dbReference>
<evidence type="ECO:0000256" key="7">
    <source>
        <dbReference type="ARBA" id="ARBA00022927"/>
    </source>
</evidence>
<comment type="function">
    <text evidence="10">E1-like activating enzyme involved in the 2 ubiquitin-like systems required for autophagy.</text>
</comment>
<dbReference type="GO" id="GO:0015031">
    <property type="term" value="P:protein transport"/>
    <property type="evidence" value="ECO:0007669"/>
    <property type="project" value="UniProtKB-UniRule"/>
</dbReference>
<dbReference type="InterPro" id="IPR000594">
    <property type="entry name" value="ThiF_NAD_FAD-bd"/>
</dbReference>
<evidence type="ECO:0000256" key="6">
    <source>
        <dbReference type="ARBA" id="ARBA00022786"/>
    </source>
</evidence>
<dbReference type="InterPro" id="IPR006285">
    <property type="entry name" value="Atg7"/>
</dbReference>
<dbReference type="InterPro" id="IPR042522">
    <property type="entry name" value="Atg7_N_1"/>
</dbReference>
<dbReference type="AlphaFoldDB" id="A0A024GCA2"/>
<evidence type="ECO:0000256" key="1">
    <source>
        <dbReference type="ARBA" id="ARBA00010931"/>
    </source>
</evidence>
<feature type="active site" description="Glycyl thioester intermediate" evidence="9">
    <location>
        <position position="596"/>
    </location>
</feature>
<protein>
    <recommendedName>
        <fullName evidence="3 10">Ubiquitin-like modifier-activating enzyme ATG7</fullName>
    </recommendedName>
    <alternativeName>
        <fullName evidence="10">Autophagy-related protein 7</fullName>
    </alternativeName>
</protein>
<evidence type="ECO:0000256" key="10">
    <source>
        <dbReference type="RuleBase" id="RU366022"/>
    </source>
</evidence>
<dbReference type="SUPFAM" id="SSF69572">
    <property type="entry name" value="Activating enzymes of the ubiquitin-like proteins"/>
    <property type="match status" value="1"/>
</dbReference>
<dbReference type="InterPro" id="IPR032197">
    <property type="entry name" value="Atg7_N"/>
</dbReference>
<organism evidence="13 14">
    <name type="scientific">Albugo candida</name>
    <dbReference type="NCBI Taxonomy" id="65357"/>
    <lineage>
        <taxon>Eukaryota</taxon>
        <taxon>Sar</taxon>
        <taxon>Stramenopiles</taxon>
        <taxon>Oomycota</taxon>
        <taxon>Peronosporomycetes</taxon>
        <taxon>Albuginales</taxon>
        <taxon>Albuginaceae</taxon>
        <taxon>Albugo</taxon>
    </lineage>
</organism>
<evidence type="ECO:0000256" key="3">
    <source>
        <dbReference type="ARBA" id="ARBA00017647"/>
    </source>
</evidence>
<evidence type="ECO:0000256" key="4">
    <source>
        <dbReference type="ARBA" id="ARBA00022448"/>
    </source>
</evidence>
<dbReference type="GO" id="GO:0000045">
    <property type="term" value="P:autophagosome assembly"/>
    <property type="evidence" value="ECO:0007669"/>
    <property type="project" value="TreeGrafter"/>
</dbReference>
<dbReference type="STRING" id="65357.A0A024GCA2"/>
<evidence type="ECO:0000256" key="5">
    <source>
        <dbReference type="ARBA" id="ARBA00022490"/>
    </source>
</evidence>
<keyword evidence="5 10" id="KW-0963">Cytoplasm</keyword>
<sequence length="724" mass="80913">MESKKESLLQFQPWSSVADPTFWHKLASLKVDQFQLNDEPQVSLNGQRLKCESQSNTLNVQPITGFYGPGRSPNVPARIKVNAHSFSFDNENDMERYHWKVAGTLYNSNTLEQFKALDKGKLLELAKDKILKIITDPACSIETLSLQLNGFILCTFAELKKHTFLYWFAFPALCPASPYQISEPPTPASTEFTQKEQKIVIKNLMHLQYTNSENQTKQQIVPYFVIQCFRRSGSELEGTNPKIYDFCTWKSQQTRQKGHGLDEAKVDVYYGFVDPCALPSHPGWPLRNYLALLSTLPDEILDISKPLKIFSFREHGMQGCGHDTNLDNFSNSLIFRVLIPERMKPELEDIDVVGWECNQRGKFGPRVMDLSNQMDPLRLAETSVDLNLKLMRWRQLPTLQLDLIASTKCLLLGAGTLGCFTARSLLSWGFRHITLVDNSTVSYSNPVRQPLYEFQDCGKPKAECAAAALKRIFPLVNAQGKILSIPMAGHSLSNTELIREAKEGLAQLESLIDTHDVIFLGTDSRESRWLPTVLGASKQKIVINTALGFDSYLVMRHGIRTIHSDGTSSVRLGCYFCNDIVGPRNSLRDRTLDQMCTVTRPGVAPIASANAVELLVAVLHSPNRGREAVVENTSEALGYIPHQLRGYINSFSVVPVVGVAFDKCIACSDKVLDAFHSNAFEFLQNASNSATYLEELTGLDKLSHAADVSAFDDLIDSDDGAQLC</sequence>
<dbReference type="GO" id="GO:0032446">
    <property type="term" value="P:protein modification by small protein conjugation"/>
    <property type="evidence" value="ECO:0007669"/>
    <property type="project" value="TreeGrafter"/>
</dbReference>
<dbReference type="InParanoid" id="A0A024GCA2"/>
<evidence type="ECO:0000256" key="2">
    <source>
        <dbReference type="ARBA" id="ARBA00011738"/>
    </source>
</evidence>
<feature type="domain" description="THIF-type NAD/FAD binding fold" evidence="11">
    <location>
        <begin position="392"/>
        <end position="622"/>
    </location>
</feature>
<keyword evidence="6 10" id="KW-0833">Ubl conjugation pathway</keyword>
<dbReference type="GO" id="GO:0000407">
    <property type="term" value="C:phagophore assembly site"/>
    <property type="evidence" value="ECO:0007669"/>
    <property type="project" value="UniProtKB-SubCell"/>
</dbReference>
<evidence type="ECO:0000259" key="12">
    <source>
        <dbReference type="Pfam" id="PF16420"/>
    </source>
</evidence>
<dbReference type="OrthoDB" id="338614at2759"/>
<dbReference type="Proteomes" id="UP000053237">
    <property type="component" value="Unassembled WGS sequence"/>
</dbReference>
<keyword evidence="7 10" id="KW-0653">Protein transport</keyword>
<dbReference type="PANTHER" id="PTHR10953:SF3">
    <property type="entry name" value="UBIQUITIN-LIKE MODIFIER-ACTIVATING ENZYME ATG7"/>
    <property type="match status" value="1"/>
</dbReference>
<comment type="similarity">
    <text evidence="1 10">Belongs to the ATG7 family.</text>
</comment>
<accession>A0A024GCA2</accession>
<dbReference type="PANTHER" id="PTHR10953">
    <property type="entry name" value="UBIQUITIN-ACTIVATING ENZYME E1"/>
    <property type="match status" value="1"/>
</dbReference>
<comment type="subcellular location">
    <subcellularLocation>
        <location evidence="10">Cytoplasm</location>
    </subcellularLocation>
    <subcellularLocation>
        <location evidence="10">Preautophagosomal structure</location>
    </subcellularLocation>
</comment>
<reference evidence="13 14" key="1">
    <citation type="submission" date="2012-05" db="EMBL/GenBank/DDBJ databases">
        <title>Recombination and specialization in a pathogen metapopulation.</title>
        <authorList>
            <person name="Gardiner A."/>
            <person name="Kemen E."/>
            <person name="Schultz-Larsen T."/>
            <person name="MacLean D."/>
            <person name="Van Oosterhout C."/>
            <person name="Jones J.D.G."/>
        </authorList>
    </citation>
    <scope>NUCLEOTIDE SEQUENCE [LARGE SCALE GENOMIC DNA]</scope>
    <source>
        <strain evidence="13 14">Ac Nc2</strain>
    </source>
</reference>
<dbReference type="InterPro" id="IPR035985">
    <property type="entry name" value="Ubiquitin-activating_enz"/>
</dbReference>
<dbReference type="GO" id="GO:0000422">
    <property type="term" value="P:autophagy of mitochondrion"/>
    <property type="evidence" value="ECO:0007669"/>
    <property type="project" value="TreeGrafter"/>
</dbReference>
<dbReference type="Gene3D" id="3.40.140.70">
    <property type="entry name" value="Ubiquitin-like modifier-activating enzyme ATG7 N-terminal domain"/>
    <property type="match status" value="1"/>
</dbReference>
<proteinExistence type="inferred from homology"/>
<dbReference type="Pfam" id="PF00899">
    <property type="entry name" value="ThiF"/>
    <property type="match status" value="1"/>
</dbReference>
<evidence type="ECO:0000313" key="14">
    <source>
        <dbReference type="Proteomes" id="UP000053237"/>
    </source>
</evidence>
<evidence type="ECO:0000256" key="9">
    <source>
        <dbReference type="PIRSR" id="PIRSR606285-1"/>
    </source>
</evidence>
<dbReference type="Gene3D" id="3.40.140.100">
    <property type="entry name" value="Ubiquitin-like modifier-activating enzyme ATG7 C-terminal domain"/>
    <property type="match status" value="1"/>
</dbReference>
<evidence type="ECO:0000313" key="13">
    <source>
        <dbReference type="EMBL" id="CCI44180.1"/>
    </source>
</evidence>
<dbReference type="GO" id="GO:0006995">
    <property type="term" value="P:cellular response to nitrogen starvation"/>
    <property type="evidence" value="ECO:0007669"/>
    <property type="project" value="TreeGrafter"/>
</dbReference>
<keyword evidence="14" id="KW-1185">Reference proteome</keyword>
<dbReference type="GO" id="GO:0034727">
    <property type="term" value="P:piecemeal microautophagy of the nucleus"/>
    <property type="evidence" value="ECO:0007669"/>
    <property type="project" value="TreeGrafter"/>
</dbReference>
<keyword evidence="8 10" id="KW-0072">Autophagy</keyword>
<dbReference type="GO" id="GO:0019778">
    <property type="term" value="F:Atg12 activating enzyme activity"/>
    <property type="evidence" value="ECO:0007669"/>
    <property type="project" value="TreeGrafter"/>
</dbReference>
<evidence type="ECO:0000259" key="11">
    <source>
        <dbReference type="Pfam" id="PF00899"/>
    </source>
</evidence>
<name>A0A024GCA2_9STRA</name>
<dbReference type="EMBL" id="CAIX01000063">
    <property type="protein sequence ID" value="CCI44180.1"/>
    <property type="molecule type" value="Genomic_DNA"/>
</dbReference>
<dbReference type="InterPro" id="IPR042523">
    <property type="entry name" value="Atg7_N_2"/>
</dbReference>
<keyword evidence="4 10" id="KW-0813">Transport</keyword>